<dbReference type="Proteomes" id="UP001066276">
    <property type="component" value="Chromosome 8"/>
</dbReference>
<dbReference type="EMBL" id="JANPWB010000012">
    <property type="protein sequence ID" value="KAJ1121214.1"/>
    <property type="molecule type" value="Genomic_DNA"/>
</dbReference>
<name>A0AAV7P0E2_PLEWA</name>
<feature type="region of interest" description="Disordered" evidence="1">
    <location>
        <begin position="87"/>
        <end position="133"/>
    </location>
</feature>
<protein>
    <submittedName>
        <fullName evidence="2">Uncharacterized protein</fullName>
    </submittedName>
</protein>
<gene>
    <name evidence="2" type="ORF">NDU88_009335</name>
</gene>
<evidence type="ECO:0000313" key="3">
    <source>
        <dbReference type="Proteomes" id="UP001066276"/>
    </source>
</evidence>
<sequence length="133" mass="14265">MMVVTLTEDRDIPRGQHSAARGLRRRGKGLHPLTRPSAGSGRGCVGPQRGAESVRQPLPNYRYNPSPVGHEALEAILARAATGACGNRISMPRQKHHNREMEGDSPTSPLTSKRGPQGKKKGSGEGARQSDNP</sequence>
<dbReference type="AlphaFoldDB" id="A0AAV7P0E2"/>
<comment type="caution">
    <text evidence="2">The sequence shown here is derived from an EMBL/GenBank/DDBJ whole genome shotgun (WGS) entry which is preliminary data.</text>
</comment>
<accession>A0AAV7P0E2</accession>
<keyword evidence="3" id="KW-1185">Reference proteome</keyword>
<organism evidence="2 3">
    <name type="scientific">Pleurodeles waltl</name>
    <name type="common">Iberian ribbed newt</name>
    <dbReference type="NCBI Taxonomy" id="8319"/>
    <lineage>
        <taxon>Eukaryota</taxon>
        <taxon>Metazoa</taxon>
        <taxon>Chordata</taxon>
        <taxon>Craniata</taxon>
        <taxon>Vertebrata</taxon>
        <taxon>Euteleostomi</taxon>
        <taxon>Amphibia</taxon>
        <taxon>Batrachia</taxon>
        <taxon>Caudata</taxon>
        <taxon>Salamandroidea</taxon>
        <taxon>Salamandridae</taxon>
        <taxon>Pleurodelinae</taxon>
        <taxon>Pleurodeles</taxon>
    </lineage>
</organism>
<evidence type="ECO:0000313" key="2">
    <source>
        <dbReference type="EMBL" id="KAJ1121214.1"/>
    </source>
</evidence>
<reference evidence="2" key="1">
    <citation type="journal article" date="2022" name="bioRxiv">
        <title>Sequencing and chromosome-scale assembly of the giantPleurodeles waltlgenome.</title>
        <authorList>
            <person name="Brown T."/>
            <person name="Elewa A."/>
            <person name="Iarovenko S."/>
            <person name="Subramanian E."/>
            <person name="Araus A.J."/>
            <person name="Petzold A."/>
            <person name="Susuki M."/>
            <person name="Suzuki K.-i.T."/>
            <person name="Hayashi T."/>
            <person name="Toyoda A."/>
            <person name="Oliveira C."/>
            <person name="Osipova E."/>
            <person name="Leigh N.D."/>
            <person name="Simon A."/>
            <person name="Yun M.H."/>
        </authorList>
    </citation>
    <scope>NUCLEOTIDE SEQUENCE</scope>
    <source>
        <strain evidence="2">20211129_DDA</strain>
        <tissue evidence="2">Liver</tissue>
    </source>
</reference>
<feature type="region of interest" description="Disordered" evidence="1">
    <location>
        <begin position="1"/>
        <end position="65"/>
    </location>
</feature>
<evidence type="ECO:0000256" key="1">
    <source>
        <dbReference type="SAM" id="MobiDB-lite"/>
    </source>
</evidence>
<proteinExistence type="predicted"/>